<dbReference type="SUPFAM" id="SSF56281">
    <property type="entry name" value="Metallo-hydrolase/oxidoreductase"/>
    <property type="match status" value="1"/>
</dbReference>
<feature type="region of interest" description="Disordered" evidence="1">
    <location>
        <begin position="195"/>
        <end position="216"/>
    </location>
</feature>
<dbReference type="SMART" id="SM00849">
    <property type="entry name" value="Lactamase_B"/>
    <property type="match status" value="1"/>
</dbReference>
<evidence type="ECO:0000256" key="1">
    <source>
        <dbReference type="SAM" id="MobiDB-lite"/>
    </source>
</evidence>
<dbReference type="EMBL" id="CAFBPQ010000120">
    <property type="protein sequence ID" value="CAB5034686.1"/>
    <property type="molecule type" value="Genomic_DNA"/>
</dbReference>
<dbReference type="PANTHER" id="PTHR23131:SF4">
    <property type="entry name" value="METALLO-BETA-LACTAMASE SUPERFAMILY POTEIN"/>
    <property type="match status" value="1"/>
</dbReference>
<evidence type="ECO:0000313" key="5">
    <source>
        <dbReference type="EMBL" id="CAB5034686.1"/>
    </source>
</evidence>
<dbReference type="Pfam" id="PF00753">
    <property type="entry name" value="Lactamase_B"/>
    <property type="match status" value="2"/>
</dbReference>
<gene>
    <name evidence="3" type="ORF">UFOPK2683_00211</name>
    <name evidence="4" type="ORF">UFOPK3605_01604</name>
    <name evidence="5" type="ORF">UFOPK4121_01759</name>
</gene>
<reference evidence="4" key="1">
    <citation type="submission" date="2020-05" db="EMBL/GenBank/DDBJ databases">
        <authorList>
            <person name="Chiriac C."/>
            <person name="Salcher M."/>
            <person name="Ghai R."/>
            <person name="Kavagutti S V."/>
        </authorList>
    </citation>
    <scope>NUCLEOTIDE SEQUENCE</scope>
</reference>
<dbReference type="InterPro" id="IPR050662">
    <property type="entry name" value="Sec-metab_biosynth-thioest"/>
</dbReference>
<protein>
    <submittedName>
        <fullName evidence="4">Unannotated protein</fullName>
    </submittedName>
</protein>
<feature type="region of interest" description="Disordered" evidence="1">
    <location>
        <begin position="1"/>
        <end position="34"/>
    </location>
</feature>
<name>A0A6J7HJC2_9ZZZZ</name>
<evidence type="ECO:0000313" key="4">
    <source>
        <dbReference type="EMBL" id="CAB4919964.1"/>
    </source>
</evidence>
<dbReference type="EMBL" id="CAFBMM010000138">
    <property type="protein sequence ID" value="CAB4919964.1"/>
    <property type="molecule type" value="Genomic_DNA"/>
</dbReference>
<feature type="domain" description="Metallo-beta-lactamase" evidence="2">
    <location>
        <begin position="57"/>
        <end position="324"/>
    </location>
</feature>
<dbReference type="EMBL" id="CAEZYK010000006">
    <property type="protein sequence ID" value="CAB4714826.1"/>
    <property type="molecule type" value="Genomic_DNA"/>
</dbReference>
<dbReference type="InterPro" id="IPR001279">
    <property type="entry name" value="Metallo-B-lactamas"/>
</dbReference>
<dbReference type="InterPro" id="IPR036866">
    <property type="entry name" value="RibonucZ/Hydroxyglut_hydro"/>
</dbReference>
<evidence type="ECO:0000259" key="2">
    <source>
        <dbReference type="SMART" id="SM00849"/>
    </source>
</evidence>
<organism evidence="4">
    <name type="scientific">freshwater metagenome</name>
    <dbReference type="NCBI Taxonomy" id="449393"/>
    <lineage>
        <taxon>unclassified sequences</taxon>
        <taxon>metagenomes</taxon>
        <taxon>ecological metagenomes</taxon>
    </lineage>
</organism>
<accession>A0A6J7HJC2</accession>
<dbReference type="PANTHER" id="PTHR23131">
    <property type="entry name" value="ENDORIBONUCLEASE LACTB2"/>
    <property type="match status" value="1"/>
</dbReference>
<sequence>MTADNRASGDSKGAPRPTPTKPRPPKQEQEPASEEVIEVAPNVIRMQLPIWMPGLGHVNTYGIIDRNGLAVVDPGLPGPSSWRALKARLKVAGFKMKDIHTVIVTHSHPDHFGGAGRIKHDAGANLITHRAFTTWSLEETSRRNHLSSEEEAIEVERLAAAAAVSLDLGAEEIPTIADHADDYADDRLRFNPTIEDQKNSVPWGGETPWGGSKHKMPPIRRRLMLKALKRVFRPPNPSQRVVHGERLQLGDREWVSIHTPGHTIDHLCLYDPENGVLLSGDHVLPSITPHIAGVGNGADALQSYLQTLDLVAALDGVRLGLPAHGHPFADVPKRVSEIKEHHHERMELLMEASAAIGPATVTDLSHEIFPAKHWGVMAESETFAHLEHMVLVGEAERWREADGRLIYRAASLT</sequence>
<proteinExistence type="predicted"/>
<dbReference type="Gene3D" id="3.60.15.10">
    <property type="entry name" value="Ribonuclease Z/Hydroxyacylglutathione hydrolase-like"/>
    <property type="match status" value="1"/>
</dbReference>
<evidence type="ECO:0000313" key="3">
    <source>
        <dbReference type="EMBL" id="CAB4714826.1"/>
    </source>
</evidence>
<dbReference type="AlphaFoldDB" id="A0A6J7HJC2"/>